<sequence length="116" mass="13652">VLNIFIKLLFLSGLMYGQAHFNGKWYKVGTNWQVYINIYETSEGQFLDQYMKVSDNQNLLSTKELIQPWIGATYTQTEYSGNVYNIKLKQIDDRSILYGGEVYRQYELPRDFLKGN</sequence>
<proteinExistence type="predicted"/>
<gene>
    <name evidence="1" type="ORF">METZ01_LOCUS9636</name>
</gene>
<reference evidence="1" key="1">
    <citation type="submission" date="2018-05" db="EMBL/GenBank/DDBJ databases">
        <authorList>
            <person name="Lanie J.A."/>
            <person name="Ng W.-L."/>
            <person name="Kazmierczak K.M."/>
            <person name="Andrzejewski T.M."/>
            <person name="Davidsen T.M."/>
            <person name="Wayne K.J."/>
            <person name="Tettelin H."/>
            <person name="Glass J.I."/>
            <person name="Rusch D."/>
            <person name="Podicherti R."/>
            <person name="Tsui H.-C.T."/>
            <person name="Winkler M.E."/>
        </authorList>
    </citation>
    <scope>NUCLEOTIDE SEQUENCE</scope>
</reference>
<name>A0A381NQA9_9ZZZZ</name>
<accession>A0A381NQA9</accession>
<dbReference type="EMBL" id="UINC01000522">
    <property type="protein sequence ID" value="SUZ56782.1"/>
    <property type="molecule type" value="Genomic_DNA"/>
</dbReference>
<organism evidence="1">
    <name type="scientific">marine metagenome</name>
    <dbReference type="NCBI Taxonomy" id="408172"/>
    <lineage>
        <taxon>unclassified sequences</taxon>
        <taxon>metagenomes</taxon>
        <taxon>ecological metagenomes</taxon>
    </lineage>
</organism>
<feature type="non-terminal residue" evidence="1">
    <location>
        <position position="1"/>
    </location>
</feature>
<protein>
    <submittedName>
        <fullName evidence="1">Uncharacterized protein</fullName>
    </submittedName>
</protein>
<dbReference type="AlphaFoldDB" id="A0A381NQA9"/>
<evidence type="ECO:0000313" key="1">
    <source>
        <dbReference type="EMBL" id="SUZ56782.1"/>
    </source>
</evidence>